<evidence type="ECO:0000313" key="3">
    <source>
        <dbReference type="Proteomes" id="UP001187192"/>
    </source>
</evidence>
<protein>
    <recommendedName>
        <fullName evidence="1">DUF8039 domain-containing protein</fullName>
    </recommendedName>
</protein>
<comment type="caution">
    <text evidence="2">The sequence shown here is derived from an EMBL/GenBank/DDBJ whole genome shotgun (WGS) entry which is preliminary data.</text>
</comment>
<evidence type="ECO:0000313" key="2">
    <source>
        <dbReference type="EMBL" id="GMN46294.1"/>
    </source>
</evidence>
<dbReference type="EMBL" id="BTGU01000022">
    <property type="protein sequence ID" value="GMN46294.1"/>
    <property type="molecule type" value="Genomic_DNA"/>
</dbReference>
<dbReference type="SUPFAM" id="SSF54001">
    <property type="entry name" value="Cysteine proteinases"/>
    <property type="match status" value="1"/>
</dbReference>
<dbReference type="AlphaFoldDB" id="A0AA88A5Q7"/>
<dbReference type="InterPro" id="IPR038765">
    <property type="entry name" value="Papain-like_cys_pep_sf"/>
</dbReference>
<organism evidence="2 3">
    <name type="scientific">Ficus carica</name>
    <name type="common">Common fig</name>
    <dbReference type="NCBI Taxonomy" id="3494"/>
    <lineage>
        <taxon>Eukaryota</taxon>
        <taxon>Viridiplantae</taxon>
        <taxon>Streptophyta</taxon>
        <taxon>Embryophyta</taxon>
        <taxon>Tracheophyta</taxon>
        <taxon>Spermatophyta</taxon>
        <taxon>Magnoliopsida</taxon>
        <taxon>eudicotyledons</taxon>
        <taxon>Gunneridae</taxon>
        <taxon>Pentapetalae</taxon>
        <taxon>rosids</taxon>
        <taxon>fabids</taxon>
        <taxon>Rosales</taxon>
        <taxon>Moraceae</taxon>
        <taxon>Ficeae</taxon>
        <taxon>Ficus</taxon>
    </lineage>
</organism>
<accession>A0AA88A5Q7</accession>
<dbReference type="Pfam" id="PF26133">
    <property type="entry name" value="DUF8039"/>
    <property type="match status" value="1"/>
</dbReference>
<gene>
    <name evidence="2" type="ORF">TIFTF001_015471</name>
</gene>
<name>A0AA88A5Q7_FICCA</name>
<evidence type="ECO:0000259" key="1">
    <source>
        <dbReference type="Pfam" id="PF26133"/>
    </source>
</evidence>
<feature type="domain" description="DUF8039" evidence="1">
    <location>
        <begin position="5"/>
        <end position="61"/>
    </location>
</feature>
<dbReference type="Proteomes" id="UP001187192">
    <property type="component" value="Unassembled WGS sequence"/>
</dbReference>
<reference evidence="2" key="1">
    <citation type="submission" date="2023-07" db="EMBL/GenBank/DDBJ databases">
        <title>draft genome sequence of fig (Ficus carica).</title>
        <authorList>
            <person name="Takahashi T."/>
            <person name="Nishimura K."/>
        </authorList>
    </citation>
    <scope>NUCLEOTIDE SEQUENCE</scope>
</reference>
<sequence length="254" mass="28806">MDCVPTNTIHGIPLCEENVRVTINIPKPKHALLPISTNEATIIEEAVGGFVAWPKKLIVIETSMSQTSQGPSHVPDREVEGSKRIKKIAGKKKLQSQSEVQQQTAQQQLPPFNFSEIPHDLRPLAFCAQCSMHDGLQIACPTQQSISGKTCLYILVFDSWDDSVMYFNPLGNEPGDDFHDLIKLALNDWKILVRKGIRKRRNYETLIDIVRCRLQEGYVECGYFVLAFMQEITFTFNGLSLLQTKDFYTDMTRV</sequence>
<proteinExistence type="predicted"/>
<dbReference type="InterPro" id="IPR058352">
    <property type="entry name" value="DUF8039"/>
</dbReference>
<keyword evidence="3" id="KW-1185">Reference proteome</keyword>